<evidence type="ECO:0000256" key="1">
    <source>
        <dbReference type="PROSITE-ProRule" id="PRU00047"/>
    </source>
</evidence>
<feature type="compositionally biased region" description="Basic and acidic residues" evidence="3">
    <location>
        <begin position="637"/>
        <end position="646"/>
    </location>
</feature>
<evidence type="ECO:0008006" key="8">
    <source>
        <dbReference type="Google" id="ProtNLM"/>
    </source>
</evidence>
<feature type="region of interest" description="Disordered" evidence="3">
    <location>
        <begin position="68"/>
        <end position="112"/>
    </location>
</feature>
<feature type="region of interest" description="Disordered" evidence="3">
    <location>
        <begin position="1289"/>
        <end position="1339"/>
    </location>
</feature>
<name>A0A4S8MUZ0_DENBC</name>
<feature type="compositionally biased region" description="Low complexity" evidence="3">
    <location>
        <begin position="16"/>
        <end position="39"/>
    </location>
</feature>
<dbReference type="EMBL" id="ML179039">
    <property type="protein sequence ID" value="THV07103.1"/>
    <property type="molecule type" value="Genomic_DNA"/>
</dbReference>
<evidence type="ECO:0000256" key="3">
    <source>
        <dbReference type="SAM" id="MobiDB-lite"/>
    </source>
</evidence>
<evidence type="ECO:0000259" key="4">
    <source>
        <dbReference type="PROSITE" id="PS50158"/>
    </source>
</evidence>
<feature type="compositionally biased region" description="Low complexity" evidence="3">
    <location>
        <begin position="68"/>
        <end position="87"/>
    </location>
</feature>
<dbReference type="OrthoDB" id="2130750at2759"/>
<protein>
    <recommendedName>
        <fullName evidence="8">CAP-Gly domain-containing protein</fullName>
    </recommendedName>
</protein>
<feature type="compositionally biased region" description="Low complexity" evidence="3">
    <location>
        <begin position="1"/>
        <end position="10"/>
    </location>
</feature>
<feature type="compositionally biased region" description="Polar residues" evidence="3">
    <location>
        <begin position="495"/>
        <end position="521"/>
    </location>
</feature>
<dbReference type="InterPro" id="IPR000938">
    <property type="entry name" value="CAP-Gly_domain"/>
</dbReference>
<dbReference type="Gene3D" id="1.10.287.1490">
    <property type="match status" value="1"/>
</dbReference>
<sequence>MSKPRSGIPTPGRPSGGIPTPGSRSRSSSLAASTSNSSNVGGAMDQDMSAAFKDAIRANDPANYAAGVGRASLASSSSTSSAGGLRSKTPTSFARPPSRSSDVFARSSSRAGGRNSFEVGDMVRIESLGFEGVLRYMGEIDGKQGLWAGVELSGGFAGKGKNDGSVAGKRYFSCPEKCGVFVATTKLSPPAFRPPSVASSVTSSRTGRTTPLSAFSNSFSTSTTNNSTSTSRVPTSRPSLANGRITPSAGGRVTPSNSLSTSTTSVPETPAARAARLRSLSRNRPQSKSTAGSTPGTKGRTSGIGFGDAPPVPVPGVSGIASPGASLTPGSRAAKYAGMTAKQLALNKSLSSPSSRTLSPSSSTSAVPSPSPTRRTASGGAASASGIASPFSTPKPRLGGPGTPSGGTPRPRVPSAMAMPPPASPVRGGKTSTSPPSNSQTAASTADLEARGKALQEKIASLTGISTPSSPPPSQPTHPTQVPSAPSSPVKRPQSRTTYSRPSSVASTRSTASKNTHTPGTASFGRSVGPGNNRAPSRTGGRTSVAGVGGRTSVSGRVSVTPQDQEREFLDRMEQLQSRVDALEYENGRLRVKAKAEEEVEDLKEEVKRLEERLASSTPGGSSYSTADEGGGNTIDVSDRKGDADAKLRDKIRELETALREAEDQSEQFALKAEELEARLASEGRRGSDAGDSSSAAAAAKEMSKLQSQLKERDAEIELLKSDLDTAQVSRAAPDSGTDPAQLEALKTELDGVKAQLEQKEKELGDKVQALETKETELEKAKAELESTQSQLATAQSELGEATSSLTTTQSTLESTQSTLSTLEAKHRKQTIDFEEERRNNAALVDDLKAQVDELRMAGQETIALYEDKLRGVESAKWDLENQVEELEKALKEAGMRPGAGTSRKGGDSRRSSATLGPDEGEDGDQTLSKILNGNHKQTASEIEHSTLLDQIAHLNKKVSSLEDLLEDQRASFDREEAALQARVGKYREREEQFKREMGELQVELRRERERGEREEERLRARMGEVEEALRESGVALEEARAEVEGLKGELVNVHGLAASTSSTSGELQQKLSSAQMKAELEKEQLEERIRELQLEVDSLRKKTNRDVAINNGLQSPVKDRESKDKELKHELKSANEEITGLKHLLQELQKESTVQSQRNKVLESENALLISEMGQLRQEVKILEDNLDQSIMREEENLNLDMIGKDGEEGAGGEVEKLKKMLKEQRLKFDVEVEQLRKKLADVEMKSARSTHDLNKEISELEALVESKIYREDELEQEIERLKDKLARAQKKAKSSTTPSEIVSSEHGPRKASISASSIQSSSSLSQDSQTHGDEPVCEICERPGHDIFNCDLLKEDRPLSTTSSISSLGEVNGKTTHASDDLWCEDCESPGHTAEDCPNSEDVF</sequence>
<keyword evidence="1" id="KW-0862">Zinc</keyword>
<feature type="compositionally biased region" description="Low complexity" evidence="3">
    <location>
        <begin position="254"/>
        <end position="274"/>
    </location>
</feature>
<keyword evidence="1" id="KW-0863">Zinc-finger</keyword>
<feature type="coiled-coil region" evidence="2">
    <location>
        <begin position="952"/>
        <end position="1194"/>
    </location>
</feature>
<reference evidence="6 7" key="1">
    <citation type="journal article" date="2019" name="Nat. Ecol. Evol.">
        <title>Megaphylogeny resolves global patterns of mushroom evolution.</title>
        <authorList>
            <person name="Varga T."/>
            <person name="Krizsan K."/>
            <person name="Foldi C."/>
            <person name="Dima B."/>
            <person name="Sanchez-Garcia M."/>
            <person name="Sanchez-Ramirez S."/>
            <person name="Szollosi G.J."/>
            <person name="Szarkandi J.G."/>
            <person name="Papp V."/>
            <person name="Albert L."/>
            <person name="Andreopoulos W."/>
            <person name="Angelini C."/>
            <person name="Antonin V."/>
            <person name="Barry K.W."/>
            <person name="Bougher N.L."/>
            <person name="Buchanan P."/>
            <person name="Buyck B."/>
            <person name="Bense V."/>
            <person name="Catcheside P."/>
            <person name="Chovatia M."/>
            <person name="Cooper J."/>
            <person name="Damon W."/>
            <person name="Desjardin D."/>
            <person name="Finy P."/>
            <person name="Geml J."/>
            <person name="Haridas S."/>
            <person name="Hughes K."/>
            <person name="Justo A."/>
            <person name="Karasinski D."/>
            <person name="Kautmanova I."/>
            <person name="Kiss B."/>
            <person name="Kocsube S."/>
            <person name="Kotiranta H."/>
            <person name="LaButti K.M."/>
            <person name="Lechner B.E."/>
            <person name="Liimatainen K."/>
            <person name="Lipzen A."/>
            <person name="Lukacs Z."/>
            <person name="Mihaltcheva S."/>
            <person name="Morgado L.N."/>
            <person name="Niskanen T."/>
            <person name="Noordeloos M.E."/>
            <person name="Ohm R.A."/>
            <person name="Ortiz-Santana B."/>
            <person name="Ovrebo C."/>
            <person name="Racz N."/>
            <person name="Riley R."/>
            <person name="Savchenko A."/>
            <person name="Shiryaev A."/>
            <person name="Soop K."/>
            <person name="Spirin V."/>
            <person name="Szebenyi C."/>
            <person name="Tomsovsky M."/>
            <person name="Tulloss R.E."/>
            <person name="Uehling J."/>
            <person name="Grigoriev I.V."/>
            <person name="Vagvolgyi C."/>
            <person name="Papp T."/>
            <person name="Martin F.M."/>
            <person name="Miettinen O."/>
            <person name="Hibbett D.S."/>
            <person name="Nagy L.G."/>
        </authorList>
    </citation>
    <scope>NUCLEOTIDE SEQUENCE [LARGE SCALE GENOMIC DNA]</scope>
    <source>
        <strain evidence="6 7">CBS 962.96</strain>
    </source>
</reference>
<dbReference type="Pfam" id="PF01302">
    <property type="entry name" value="CAP_GLY"/>
    <property type="match status" value="1"/>
</dbReference>
<feature type="region of interest" description="Disordered" evidence="3">
    <location>
        <begin position="723"/>
        <end position="745"/>
    </location>
</feature>
<feature type="compositionally biased region" description="Low complexity" evidence="3">
    <location>
        <begin position="406"/>
        <end position="418"/>
    </location>
</feature>
<feature type="compositionally biased region" description="Low complexity" evidence="3">
    <location>
        <begin position="803"/>
        <end position="823"/>
    </location>
</feature>
<dbReference type="SUPFAM" id="SSF74924">
    <property type="entry name" value="Cap-Gly domain"/>
    <property type="match status" value="1"/>
</dbReference>
<feature type="compositionally biased region" description="Low complexity" evidence="3">
    <location>
        <begin position="349"/>
        <end position="389"/>
    </location>
</feature>
<dbReference type="InterPro" id="IPR036859">
    <property type="entry name" value="CAP-Gly_dom_sf"/>
</dbReference>
<dbReference type="Gene3D" id="4.10.60.10">
    <property type="entry name" value="Zinc finger, CCHC-type"/>
    <property type="match status" value="1"/>
</dbReference>
<feature type="region of interest" description="Disordered" evidence="3">
    <location>
        <begin position="1"/>
        <end position="44"/>
    </location>
</feature>
<dbReference type="PROSITE" id="PS50158">
    <property type="entry name" value="ZF_CCHC"/>
    <property type="match status" value="1"/>
</dbReference>
<feature type="region of interest" description="Disordered" evidence="3">
    <location>
        <begin position="891"/>
        <end position="929"/>
    </location>
</feature>
<dbReference type="Gene3D" id="2.30.30.190">
    <property type="entry name" value="CAP Gly-rich-like domain"/>
    <property type="match status" value="1"/>
</dbReference>
<organism evidence="6 7">
    <name type="scientific">Dendrothele bispora (strain CBS 962.96)</name>
    <dbReference type="NCBI Taxonomy" id="1314807"/>
    <lineage>
        <taxon>Eukaryota</taxon>
        <taxon>Fungi</taxon>
        <taxon>Dikarya</taxon>
        <taxon>Basidiomycota</taxon>
        <taxon>Agaricomycotina</taxon>
        <taxon>Agaricomycetes</taxon>
        <taxon>Agaricomycetidae</taxon>
        <taxon>Agaricales</taxon>
        <taxon>Agaricales incertae sedis</taxon>
        <taxon>Dendrothele</taxon>
    </lineage>
</organism>
<feature type="compositionally biased region" description="Low complexity" evidence="3">
    <location>
        <begin position="98"/>
        <end position="112"/>
    </location>
</feature>
<dbReference type="PANTHER" id="PTHR43941">
    <property type="entry name" value="STRUCTURAL MAINTENANCE OF CHROMOSOMES PROTEIN 2"/>
    <property type="match status" value="1"/>
</dbReference>
<feature type="compositionally biased region" description="Polar residues" evidence="3">
    <location>
        <begin position="616"/>
        <end position="626"/>
    </location>
</feature>
<proteinExistence type="predicted"/>
<feature type="region of interest" description="Disordered" evidence="3">
    <location>
        <begin position="189"/>
        <end position="331"/>
    </location>
</feature>
<feature type="compositionally biased region" description="Polar residues" evidence="3">
    <location>
        <begin position="430"/>
        <end position="444"/>
    </location>
</feature>
<dbReference type="SUPFAM" id="SSF57997">
    <property type="entry name" value="Tropomyosin"/>
    <property type="match status" value="1"/>
</dbReference>
<gene>
    <name evidence="6" type="ORF">K435DRAFT_960070</name>
</gene>
<evidence type="ECO:0000259" key="5">
    <source>
        <dbReference type="PROSITE" id="PS50245"/>
    </source>
</evidence>
<evidence type="ECO:0000313" key="6">
    <source>
        <dbReference type="EMBL" id="THV07103.1"/>
    </source>
</evidence>
<keyword evidence="7" id="KW-1185">Reference proteome</keyword>
<feature type="region of interest" description="Disordered" evidence="3">
    <location>
        <begin position="610"/>
        <end position="646"/>
    </location>
</feature>
<feature type="domain" description="CAP-Gly" evidence="5">
    <location>
        <begin position="138"/>
        <end position="183"/>
    </location>
</feature>
<feature type="region of interest" description="Disordered" evidence="3">
    <location>
        <begin position="680"/>
        <end position="711"/>
    </location>
</feature>
<keyword evidence="1" id="KW-0479">Metal-binding</keyword>
<feature type="compositionally biased region" description="Low complexity" evidence="3">
    <location>
        <begin position="1313"/>
        <end position="1331"/>
    </location>
</feature>
<dbReference type="SMART" id="SM01052">
    <property type="entry name" value="CAP_GLY"/>
    <property type="match status" value="1"/>
</dbReference>
<dbReference type="GO" id="GO:0003676">
    <property type="term" value="F:nucleic acid binding"/>
    <property type="evidence" value="ECO:0007669"/>
    <property type="project" value="InterPro"/>
</dbReference>
<feature type="region of interest" description="Disordered" evidence="3">
    <location>
        <begin position="783"/>
        <end position="824"/>
    </location>
</feature>
<feature type="compositionally biased region" description="Polar residues" evidence="3">
    <location>
        <begin position="283"/>
        <end position="300"/>
    </location>
</feature>
<dbReference type="GO" id="GO:0008270">
    <property type="term" value="F:zinc ion binding"/>
    <property type="evidence" value="ECO:0007669"/>
    <property type="project" value="UniProtKB-KW"/>
</dbReference>
<feature type="compositionally biased region" description="Polar residues" evidence="3">
    <location>
        <begin position="787"/>
        <end position="797"/>
    </location>
</feature>
<dbReference type="PROSITE" id="PS00845">
    <property type="entry name" value="CAP_GLY_1"/>
    <property type="match status" value="1"/>
</dbReference>
<keyword evidence="2" id="KW-0175">Coiled coil</keyword>
<dbReference type="InterPro" id="IPR001878">
    <property type="entry name" value="Znf_CCHC"/>
</dbReference>
<dbReference type="PROSITE" id="PS50245">
    <property type="entry name" value="CAP_GLY_2"/>
    <property type="match status" value="1"/>
</dbReference>
<feature type="region of interest" description="Disordered" evidence="3">
    <location>
        <begin position="347"/>
        <end position="566"/>
    </location>
</feature>
<feature type="compositionally biased region" description="Low complexity" evidence="3">
    <location>
        <begin position="194"/>
        <end position="239"/>
    </location>
</feature>
<feature type="compositionally biased region" description="Low complexity" evidence="3">
    <location>
        <begin position="690"/>
        <end position="700"/>
    </location>
</feature>
<feature type="compositionally biased region" description="Low complexity" evidence="3">
    <location>
        <begin position="543"/>
        <end position="561"/>
    </location>
</feature>
<accession>A0A4S8MUZ0</accession>
<feature type="compositionally biased region" description="Basic and acidic residues" evidence="3">
    <location>
        <begin position="680"/>
        <end position="689"/>
    </location>
</feature>
<dbReference type="Proteomes" id="UP000297245">
    <property type="component" value="Unassembled WGS sequence"/>
</dbReference>
<feature type="domain" description="CCHC-type" evidence="4">
    <location>
        <begin position="1386"/>
        <end position="1401"/>
    </location>
</feature>
<evidence type="ECO:0000313" key="7">
    <source>
        <dbReference type="Proteomes" id="UP000297245"/>
    </source>
</evidence>
<evidence type="ECO:0000256" key="2">
    <source>
        <dbReference type="SAM" id="Coils"/>
    </source>
</evidence>